<dbReference type="KEGG" id="rhoz:GXP67_19650"/>
<evidence type="ECO:0000313" key="2">
    <source>
        <dbReference type="Proteomes" id="UP000480178"/>
    </source>
</evidence>
<dbReference type="EMBL" id="CP048222">
    <property type="protein sequence ID" value="QHT68699.1"/>
    <property type="molecule type" value="Genomic_DNA"/>
</dbReference>
<gene>
    <name evidence="1" type="ORF">GXP67_19650</name>
</gene>
<keyword evidence="2" id="KW-1185">Reference proteome</keyword>
<sequence length="70" mass="7983">MTGNEIFKAMLHDPILQEKYGISKDQIKQITLSSRSGSDIIEMIQLVIIGLENQTPERSINSQIKNHFKI</sequence>
<organism evidence="1 2">
    <name type="scientific">Rhodocytophaga rosea</name>
    <dbReference type="NCBI Taxonomy" id="2704465"/>
    <lineage>
        <taxon>Bacteria</taxon>
        <taxon>Pseudomonadati</taxon>
        <taxon>Bacteroidota</taxon>
        <taxon>Cytophagia</taxon>
        <taxon>Cytophagales</taxon>
        <taxon>Rhodocytophagaceae</taxon>
        <taxon>Rhodocytophaga</taxon>
    </lineage>
</organism>
<reference evidence="1 2" key="1">
    <citation type="submission" date="2020-01" db="EMBL/GenBank/DDBJ databases">
        <authorList>
            <person name="Kim M.K."/>
        </authorList>
    </citation>
    <scope>NUCLEOTIDE SEQUENCE [LARGE SCALE GENOMIC DNA]</scope>
    <source>
        <strain evidence="1 2">172606-1</strain>
    </source>
</reference>
<evidence type="ECO:0000313" key="1">
    <source>
        <dbReference type="EMBL" id="QHT68699.1"/>
    </source>
</evidence>
<dbReference type="Proteomes" id="UP000480178">
    <property type="component" value="Chromosome"/>
</dbReference>
<accession>A0A6C0GL43</accession>
<name>A0A6C0GL43_9BACT</name>
<protein>
    <submittedName>
        <fullName evidence="1">Uncharacterized protein</fullName>
    </submittedName>
</protein>
<dbReference type="AlphaFoldDB" id="A0A6C0GL43"/>
<proteinExistence type="predicted"/>
<dbReference type="RefSeq" id="WP_162444707.1">
    <property type="nucleotide sequence ID" value="NZ_CP048222.1"/>
</dbReference>